<evidence type="ECO:0000256" key="2">
    <source>
        <dbReference type="SAM" id="MobiDB-lite"/>
    </source>
</evidence>
<dbReference type="EMBL" id="CADEPI010000820">
    <property type="protein sequence ID" value="CAB3388571.1"/>
    <property type="molecule type" value="Genomic_DNA"/>
</dbReference>
<organism evidence="5 6">
    <name type="scientific">Cloeon dipterum</name>
    <dbReference type="NCBI Taxonomy" id="197152"/>
    <lineage>
        <taxon>Eukaryota</taxon>
        <taxon>Metazoa</taxon>
        <taxon>Ecdysozoa</taxon>
        <taxon>Arthropoda</taxon>
        <taxon>Hexapoda</taxon>
        <taxon>Insecta</taxon>
        <taxon>Pterygota</taxon>
        <taxon>Palaeoptera</taxon>
        <taxon>Ephemeroptera</taxon>
        <taxon>Pisciforma</taxon>
        <taxon>Baetidae</taxon>
        <taxon>Cloeon</taxon>
    </lineage>
</organism>
<evidence type="ECO:0000259" key="4">
    <source>
        <dbReference type="PROSITE" id="PS50878"/>
    </source>
</evidence>
<dbReference type="Pfam" id="PF00078">
    <property type="entry name" value="RVT_1"/>
    <property type="match status" value="1"/>
</dbReference>
<sequence>MLVSRETASAHFKSRHSRCEILLVCHQCRKCFKKQGNVIRHYAQCASRAVPLVHCLDCDKSFATHAGLSAHVTHEHRPRESPPGGLRTTALWTGAELRLLLRLSKQFADHKSINTVLARYLPNQSVKQIRYKRAQQSFQNVLQEQWPALSALTDEELAGLQDPSSTDPPHATLGVKRKLQMDSEQVAASPPRKQGRQSDRPEVPSKWQQRYRDLLAQWRGTGDRKLDVVLGPLRLEQSQEAIDAAYDEFIKVLGPGTSVQDKRGDQAKKSRKRNRRRKTDSKLQSARRKQAYEYGRMQTKFTSSPDELAKAVIANRDPLERAANRVARAPLKQLYDELWGQRVLGCSLPSVDAPFETHPKHFLLPMQAAEIKMRLDNMKRTTASGLDNIRKAMVSPDSVLEGLAFLFNTLLLAGCVPKAWLENRTTLIPKPGRDTTKAENYRPITVSSIVSRLFWGVVDSRLRMVINLSPRQKGFVAEAGCFNNVLLLKEALRAMTHARRGIIIQLDITKAFDIIPHELIAHALTAKGVPQFFASFVQRTYENVHTTINHKEGPIRVQFSRGVKQGDPLSPLLFALLLDPLLDQLNNLHGYKHLGVSLNVLAFADDLILLATTTKEATDLLFTTETYLQSLGMGLSPTKSVAFQFGPTGGTWSVTDPNLRLRNGRIPFLELSDKMTYLGASIGHDGKSSAKQLELELTAVLERLHTLPLKGKQRFQLVKDYVLPHFYHALTLSEVTRTHLLELDKIVRTSVKRWLHLPITYPTAVLHVSPKDGGLGLPVLGSLIPRLQLQLYSRATENEDPALIAAFRAGGVRTRCQQLALSLHCPWPITRPTALWLASKQDQDRLKQYHELGTTSMPQCRKNDKFGNKPLARPQLLSSRDFKLFLLALGGTVPTNVVLKRAGDTARNENCRLCHETKESVGHIIGGCQVNLPQRVARHDKVCEMVIERITNLTAVLEPVVREQAYEMRNNLGQKYVRKPDWVFLLDNDLLICDVTVRMEKPGYERTAAKEKRSKYEDDGFYKVLKRRYGEHLQPRVVPLVFGAFGAVPQSTLAALLSIHPNLAKKSFVQMISLTVLKRSLLILRGTVEQAGPTRKKKREKTRPRQ</sequence>
<evidence type="ECO:0008006" key="7">
    <source>
        <dbReference type="Google" id="ProtNLM"/>
    </source>
</evidence>
<evidence type="ECO:0000313" key="5">
    <source>
        <dbReference type="EMBL" id="CAB3388571.1"/>
    </source>
</evidence>
<protein>
    <recommendedName>
        <fullName evidence="7">Reverse transcriptase domain-containing protein</fullName>
    </recommendedName>
</protein>
<dbReference type="OrthoDB" id="8197617at2759"/>
<dbReference type="PROSITE" id="PS50157">
    <property type="entry name" value="ZINC_FINGER_C2H2_2"/>
    <property type="match status" value="1"/>
</dbReference>
<proteinExistence type="predicted"/>
<keyword evidence="1" id="KW-0479">Metal-binding</keyword>
<feature type="region of interest" description="Disordered" evidence="2">
    <location>
        <begin position="255"/>
        <end position="288"/>
    </location>
</feature>
<keyword evidence="1" id="KW-0862">Zinc</keyword>
<feature type="compositionally biased region" description="Basic residues" evidence="2">
    <location>
        <begin position="269"/>
        <end position="288"/>
    </location>
</feature>
<gene>
    <name evidence="5" type="ORF">CLODIP_2_CD10407</name>
</gene>
<evidence type="ECO:0000259" key="3">
    <source>
        <dbReference type="PROSITE" id="PS50157"/>
    </source>
</evidence>
<dbReference type="InterPro" id="IPR013087">
    <property type="entry name" value="Znf_C2H2_type"/>
</dbReference>
<feature type="domain" description="Reverse transcriptase" evidence="4">
    <location>
        <begin position="409"/>
        <end position="682"/>
    </location>
</feature>
<accession>A0A8S1DWS1</accession>
<dbReference type="AlphaFoldDB" id="A0A8S1DWS1"/>
<name>A0A8S1DWS1_9INSE</name>
<dbReference type="PANTHER" id="PTHR19446">
    <property type="entry name" value="REVERSE TRANSCRIPTASES"/>
    <property type="match status" value="1"/>
</dbReference>
<keyword evidence="1" id="KW-0863">Zinc-finger</keyword>
<dbReference type="Proteomes" id="UP000494165">
    <property type="component" value="Unassembled WGS sequence"/>
</dbReference>
<feature type="region of interest" description="Disordered" evidence="2">
    <location>
        <begin position="181"/>
        <end position="206"/>
    </location>
</feature>
<dbReference type="CDD" id="cd01650">
    <property type="entry name" value="RT_nLTR_like"/>
    <property type="match status" value="1"/>
</dbReference>
<dbReference type="GO" id="GO:0008270">
    <property type="term" value="F:zinc ion binding"/>
    <property type="evidence" value="ECO:0007669"/>
    <property type="project" value="UniProtKB-KW"/>
</dbReference>
<keyword evidence="6" id="KW-1185">Reference proteome</keyword>
<evidence type="ECO:0000256" key="1">
    <source>
        <dbReference type="PROSITE-ProRule" id="PRU00042"/>
    </source>
</evidence>
<feature type="domain" description="C2H2-type" evidence="3">
    <location>
        <begin position="53"/>
        <end position="81"/>
    </location>
</feature>
<dbReference type="PROSITE" id="PS50878">
    <property type="entry name" value="RT_POL"/>
    <property type="match status" value="1"/>
</dbReference>
<dbReference type="InterPro" id="IPR000477">
    <property type="entry name" value="RT_dom"/>
</dbReference>
<dbReference type="GO" id="GO:0071897">
    <property type="term" value="P:DNA biosynthetic process"/>
    <property type="evidence" value="ECO:0007669"/>
    <property type="project" value="UniProtKB-ARBA"/>
</dbReference>
<reference evidence="5 6" key="1">
    <citation type="submission" date="2020-04" db="EMBL/GenBank/DDBJ databases">
        <authorList>
            <person name="Alioto T."/>
            <person name="Alioto T."/>
            <person name="Gomez Garrido J."/>
        </authorList>
    </citation>
    <scope>NUCLEOTIDE SEQUENCE [LARGE SCALE GENOMIC DNA]</scope>
</reference>
<evidence type="ECO:0000313" key="6">
    <source>
        <dbReference type="Proteomes" id="UP000494165"/>
    </source>
</evidence>
<dbReference type="InterPro" id="IPR043502">
    <property type="entry name" value="DNA/RNA_pol_sf"/>
</dbReference>
<dbReference type="SUPFAM" id="SSF56672">
    <property type="entry name" value="DNA/RNA polymerases"/>
    <property type="match status" value="1"/>
</dbReference>
<dbReference type="PROSITE" id="PS00028">
    <property type="entry name" value="ZINC_FINGER_C2H2_1"/>
    <property type="match status" value="1"/>
</dbReference>
<comment type="caution">
    <text evidence="5">The sequence shown here is derived from an EMBL/GenBank/DDBJ whole genome shotgun (WGS) entry which is preliminary data.</text>
</comment>
<dbReference type="Gene3D" id="3.30.160.60">
    <property type="entry name" value="Classic Zinc Finger"/>
    <property type="match status" value="1"/>
</dbReference>